<evidence type="ECO:0000256" key="1">
    <source>
        <dbReference type="SAM" id="MobiDB-lite"/>
    </source>
</evidence>
<name>A0AA38U701_9AGAR</name>
<feature type="compositionally biased region" description="Low complexity" evidence="1">
    <location>
        <begin position="328"/>
        <end position="355"/>
    </location>
</feature>
<gene>
    <name evidence="2" type="ORF">F5878DRAFT_645906</name>
</gene>
<evidence type="ECO:0000313" key="2">
    <source>
        <dbReference type="EMBL" id="KAJ3833489.1"/>
    </source>
</evidence>
<protein>
    <submittedName>
        <fullName evidence="2">Uncharacterized protein</fullName>
    </submittedName>
</protein>
<accession>A0AA38U701</accession>
<dbReference type="Proteomes" id="UP001163846">
    <property type="component" value="Unassembled WGS sequence"/>
</dbReference>
<proteinExistence type="predicted"/>
<dbReference type="AlphaFoldDB" id="A0AA38U701"/>
<feature type="region of interest" description="Disordered" evidence="1">
    <location>
        <begin position="1"/>
        <end position="23"/>
    </location>
</feature>
<feature type="compositionally biased region" description="Polar residues" evidence="1">
    <location>
        <begin position="366"/>
        <end position="376"/>
    </location>
</feature>
<dbReference type="EMBL" id="MU806686">
    <property type="protein sequence ID" value="KAJ3833489.1"/>
    <property type="molecule type" value="Genomic_DNA"/>
</dbReference>
<keyword evidence="3" id="KW-1185">Reference proteome</keyword>
<feature type="region of interest" description="Disordered" evidence="1">
    <location>
        <begin position="320"/>
        <end position="376"/>
    </location>
</feature>
<organism evidence="2 3">
    <name type="scientific">Lentinula raphanica</name>
    <dbReference type="NCBI Taxonomy" id="153919"/>
    <lineage>
        <taxon>Eukaryota</taxon>
        <taxon>Fungi</taxon>
        <taxon>Dikarya</taxon>
        <taxon>Basidiomycota</taxon>
        <taxon>Agaricomycotina</taxon>
        <taxon>Agaricomycetes</taxon>
        <taxon>Agaricomycetidae</taxon>
        <taxon>Agaricales</taxon>
        <taxon>Marasmiineae</taxon>
        <taxon>Omphalotaceae</taxon>
        <taxon>Lentinula</taxon>
    </lineage>
</organism>
<sequence length="570" mass="62656">MDVDDQPHTELFTDPQYDNSLDPDLPINVPSTREPPSLIAAFNADPIERTMTMTTDGIASVAHGIDNEFQMTMYFAVALDCSSPPRISYAFDLDPNVIPISMRAGVAVINAASVIALTANESIAKLPQFIGNALQNPNTVIATSQCIPSMDCPVKLLLGYRQLASTFDIVMDTSSQFELYSLPDNYNPWSRYFIMILVTQPTFALGNTETNSMLDSGHISNALFLAAISEAWPSSNTDLNSVMQYSASSDSGAQNSRFLAPANDFGLSPNVHPATFVVSSSNSSALPQLTVAPQTLTESPKPMTVSSHLSLPLSIDPRMLTVNPVDGSSASPEPYASDSDSPPSSQLSVSSRSASVTPTDEPLLPATTSGPNVNQSMSVSSSKPFCAKNIDHACYRFGIRRPHGSDIQEKARNRTLSILVQDWNNMRNLLLSLGYKEPTNGRSSGLSTQTYKWRSGRVETFESILSRLNWKTADYITKTSLFLWARNASKSKIWDDNKPLPTNDDERAKVELAHSVWDQIVFFFCGTSFQYLGHPHESPRKSPEYSLTTLSQRAIDRNSRLIDEWLIDRP</sequence>
<evidence type="ECO:0000313" key="3">
    <source>
        <dbReference type="Proteomes" id="UP001163846"/>
    </source>
</evidence>
<comment type="caution">
    <text evidence="2">The sequence shown here is derived from an EMBL/GenBank/DDBJ whole genome shotgun (WGS) entry which is preliminary data.</text>
</comment>
<reference evidence="2" key="1">
    <citation type="submission" date="2022-08" db="EMBL/GenBank/DDBJ databases">
        <authorList>
            <consortium name="DOE Joint Genome Institute"/>
            <person name="Min B."/>
            <person name="Riley R."/>
            <person name="Sierra-Patev S."/>
            <person name="Naranjo-Ortiz M."/>
            <person name="Looney B."/>
            <person name="Konkel Z."/>
            <person name="Slot J.C."/>
            <person name="Sakamoto Y."/>
            <person name="Steenwyk J.L."/>
            <person name="Rokas A."/>
            <person name="Carro J."/>
            <person name="Camarero S."/>
            <person name="Ferreira P."/>
            <person name="Molpeceres G."/>
            <person name="Ruiz-Duenas F.J."/>
            <person name="Serrano A."/>
            <person name="Henrissat B."/>
            <person name="Drula E."/>
            <person name="Hughes K.W."/>
            <person name="Mata J.L."/>
            <person name="Ishikawa N.K."/>
            <person name="Vargas-Isla R."/>
            <person name="Ushijima S."/>
            <person name="Smith C.A."/>
            <person name="Ahrendt S."/>
            <person name="Andreopoulos W."/>
            <person name="He G."/>
            <person name="Labutti K."/>
            <person name="Lipzen A."/>
            <person name="Ng V."/>
            <person name="Sandor L."/>
            <person name="Barry K."/>
            <person name="Martinez A.T."/>
            <person name="Xiao Y."/>
            <person name="Gibbons J.G."/>
            <person name="Terashima K."/>
            <person name="Hibbett D.S."/>
            <person name="Grigoriev I.V."/>
        </authorList>
    </citation>
    <scope>NUCLEOTIDE SEQUENCE</scope>
    <source>
        <strain evidence="2">TFB9207</strain>
    </source>
</reference>